<keyword evidence="5" id="KW-0732">Signal</keyword>
<dbReference type="Proteomes" id="UP001595075">
    <property type="component" value="Unassembled WGS sequence"/>
</dbReference>
<keyword evidence="2" id="KW-0285">Flavoprotein</keyword>
<feature type="signal peptide" evidence="5">
    <location>
        <begin position="1"/>
        <end position="19"/>
    </location>
</feature>
<dbReference type="InterPro" id="IPR006094">
    <property type="entry name" value="Oxid_FAD_bind_N"/>
</dbReference>
<gene>
    <name evidence="7" type="ORF">VTL71DRAFT_6220</name>
</gene>
<feature type="chain" id="PRO_5046695972" description="FAD-binding PCMH-type domain-containing protein" evidence="5">
    <location>
        <begin position="20"/>
        <end position="503"/>
    </location>
</feature>
<keyword evidence="3" id="KW-0274">FAD</keyword>
<dbReference type="InterPro" id="IPR050416">
    <property type="entry name" value="FAD-linked_Oxidoreductase"/>
</dbReference>
<dbReference type="SUPFAM" id="SSF56176">
    <property type="entry name" value="FAD-binding/transporter-associated domain-like"/>
    <property type="match status" value="1"/>
</dbReference>
<dbReference type="Gene3D" id="3.40.462.20">
    <property type="match status" value="1"/>
</dbReference>
<organism evidence="7 8">
    <name type="scientific">Oculimacula yallundae</name>
    <dbReference type="NCBI Taxonomy" id="86028"/>
    <lineage>
        <taxon>Eukaryota</taxon>
        <taxon>Fungi</taxon>
        <taxon>Dikarya</taxon>
        <taxon>Ascomycota</taxon>
        <taxon>Pezizomycotina</taxon>
        <taxon>Leotiomycetes</taxon>
        <taxon>Helotiales</taxon>
        <taxon>Ploettnerulaceae</taxon>
        <taxon>Oculimacula</taxon>
    </lineage>
</organism>
<dbReference type="PROSITE" id="PS51387">
    <property type="entry name" value="FAD_PCMH"/>
    <property type="match status" value="1"/>
</dbReference>
<evidence type="ECO:0000256" key="3">
    <source>
        <dbReference type="ARBA" id="ARBA00022827"/>
    </source>
</evidence>
<dbReference type="InterPro" id="IPR016166">
    <property type="entry name" value="FAD-bd_PCMH"/>
</dbReference>
<proteinExistence type="inferred from homology"/>
<dbReference type="Pfam" id="PF01565">
    <property type="entry name" value="FAD_binding_4"/>
    <property type="match status" value="1"/>
</dbReference>
<evidence type="ECO:0000256" key="4">
    <source>
        <dbReference type="ARBA" id="ARBA00023002"/>
    </source>
</evidence>
<sequence>MYFSPLLYIGLASIDLVLGKVPLPASEYGKVHYPGSAAYRSESTHYWDSRASKSPKCVFVPIHVDEVAQAVVALNLCKSQFAVRGAGHMPVPGAANTDGGVLIAMSDFKTIGVSGDETSVEVGAGLNWHELYAILQYQDLVVVGGRLKTIGVAGLTLGGGISYLTSKYGFAMDNVLAYEVVTASGDIITATAESDPELFWALKGGGNNFGIVTKFTLAAYKAPKVATGFSYHTEEAVDDYITAVANFANYHEDVDTGAGGIFILLVMPSKIESRNLEKGVSIMIRTIQVGEVEKPPVFQNFTALPNSIFSTYAVSSLAEYVEPLDSEYQAGREIFGTHSMLVDEASIRRMWKSFKAATEKMAHIPDFYTAFTFQPISQSAAKVAKTNGVGNTWGIDDSKPALFWIISTNWRDASDDEEVIAWQTNIREEMHAANLAAGVGLDFVYMNDAGDDQDPFASIPPANLARLKSIRETYDPDFVFTNLIGGFKLEGKATSKEWKKDEL</sequence>
<name>A0ABR4BZS6_9HELO</name>
<comment type="similarity">
    <text evidence="1">Belongs to the oxygen-dependent FAD-linked oxidoreductase family.</text>
</comment>
<accession>A0ABR4BZS6</accession>
<protein>
    <recommendedName>
        <fullName evidence="6">FAD-binding PCMH-type domain-containing protein</fullName>
    </recommendedName>
</protein>
<dbReference type="InterPro" id="IPR016169">
    <property type="entry name" value="FAD-bd_PCMH_sub2"/>
</dbReference>
<dbReference type="EMBL" id="JAZHXI010000016">
    <property type="protein sequence ID" value="KAL2063148.1"/>
    <property type="molecule type" value="Genomic_DNA"/>
</dbReference>
<evidence type="ECO:0000256" key="5">
    <source>
        <dbReference type="SAM" id="SignalP"/>
    </source>
</evidence>
<dbReference type="InterPro" id="IPR036318">
    <property type="entry name" value="FAD-bd_PCMH-like_sf"/>
</dbReference>
<dbReference type="Gene3D" id="3.30.43.10">
    <property type="entry name" value="Uridine Diphospho-n-acetylenolpyruvylglucosamine Reductase, domain 2"/>
    <property type="match status" value="1"/>
</dbReference>
<dbReference type="Gene3D" id="3.30.465.10">
    <property type="match status" value="1"/>
</dbReference>
<evidence type="ECO:0000313" key="8">
    <source>
        <dbReference type="Proteomes" id="UP001595075"/>
    </source>
</evidence>
<evidence type="ECO:0000259" key="6">
    <source>
        <dbReference type="PROSITE" id="PS51387"/>
    </source>
</evidence>
<keyword evidence="4" id="KW-0560">Oxidoreductase</keyword>
<dbReference type="PANTHER" id="PTHR42973">
    <property type="entry name" value="BINDING OXIDOREDUCTASE, PUTATIVE (AFU_ORTHOLOGUE AFUA_1G17690)-RELATED"/>
    <property type="match status" value="1"/>
</dbReference>
<feature type="domain" description="FAD-binding PCMH-type" evidence="6">
    <location>
        <begin position="51"/>
        <end position="222"/>
    </location>
</feature>
<dbReference type="InterPro" id="IPR016167">
    <property type="entry name" value="FAD-bd_PCMH_sub1"/>
</dbReference>
<evidence type="ECO:0000313" key="7">
    <source>
        <dbReference type="EMBL" id="KAL2063148.1"/>
    </source>
</evidence>
<dbReference type="PANTHER" id="PTHR42973:SF53">
    <property type="entry name" value="FAD-BINDING PCMH-TYPE DOMAIN-CONTAINING PROTEIN-RELATED"/>
    <property type="match status" value="1"/>
</dbReference>
<evidence type="ECO:0000256" key="1">
    <source>
        <dbReference type="ARBA" id="ARBA00005466"/>
    </source>
</evidence>
<evidence type="ECO:0000256" key="2">
    <source>
        <dbReference type="ARBA" id="ARBA00022630"/>
    </source>
</evidence>
<keyword evidence="8" id="KW-1185">Reference proteome</keyword>
<reference evidence="7 8" key="1">
    <citation type="journal article" date="2024" name="Commun. Biol.">
        <title>Comparative genomic analysis of thermophilic fungi reveals convergent evolutionary adaptations and gene losses.</title>
        <authorList>
            <person name="Steindorff A.S."/>
            <person name="Aguilar-Pontes M.V."/>
            <person name="Robinson A.J."/>
            <person name="Andreopoulos B."/>
            <person name="LaButti K."/>
            <person name="Kuo A."/>
            <person name="Mondo S."/>
            <person name="Riley R."/>
            <person name="Otillar R."/>
            <person name="Haridas S."/>
            <person name="Lipzen A."/>
            <person name="Grimwood J."/>
            <person name="Schmutz J."/>
            <person name="Clum A."/>
            <person name="Reid I.D."/>
            <person name="Moisan M.C."/>
            <person name="Butler G."/>
            <person name="Nguyen T.T.M."/>
            <person name="Dewar K."/>
            <person name="Conant G."/>
            <person name="Drula E."/>
            <person name="Henrissat B."/>
            <person name="Hansel C."/>
            <person name="Singer S."/>
            <person name="Hutchinson M.I."/>
            <person name="de Vries R.P."/>
            <person name="Natvig D.O."/>
            <person name="Powell A.J."/>
            <person name="Tsang A."/>
            <person name="Grigoriev I.V."/>
        </authorList>
    </citation>
    <scope>NUCLEOTIDE SEQUENCE [LARGE SCALE GENOMIC DNA]</scope>
    <source>
        <strain evidence="7 8">CBS 494.80</strain>
    </source>
</reference>
<comment type="caution">
    <text evidence="7">The sequence shown here is derived from an EMBL/GenBank/DDBJ whole genome shotgun (WGS) entry which is preliminary data.</text>
</comment>